<feature type="compositionally biased region" description="Polar residues" evidence="17">
    <location>
        <begin position="197"/>
        <end position="211"/>
    </location>
</feature>
<dbReference type="OrthoDB" id="983479at2759"/>
<dbReference type="SMART" id="SM00105">
    <property type="entry name" value="ArfGap"/>
    <property type="match status" value="1"/>
</dbReference>
<evidence type="ECO:0000256" key="1">
    <source>
        <dbReference type="ARBA" id="ARBA00004255"/>
    </source>
</evidence>
<dbReference type="GO" id="GO:0015031">
    <property type="term" value="P:protein transport"/>
    <property type="evidence" value="ECO:0007669"/>
    <property type="project" value="UniProtKB-KW"/>
</dbReference>
<dbReference type="Gene3D" id="1.10.220.150">
    <property type="entry name" value="Arf GTPase activating protein"/>
    <property type="match status" value="1"/>
</dbReference>
<keyword evidence="8 16" id="KW-0863">Zinc-finger</keyword>
<feature type="region of interest" description="Disordered" evidence="17">
    <location>
        <begin position="307"/>
        <end position="334"/>
    </location>
</feature>
<evidence type="ECO:0000256" key="16">
    <source>
        <dbReference type="PROSITE-ProRule" id="PRU00288"/>
    </source>
</evidence>
<feature type="compositionally biased region" description="Polar residues" evidence="17">
    <location>
        <begin position="173"/>
        <end position="184"/>
    </location>
</feature>
<evidence type="ECO:0000313" key="20">
    <source>
        <dbReference type="EMBL" id="KAI1238836.1"/>
    </source>
</evidence>
<comment type="caution">
    <text evidence="19">The sequence shown here is derived from an EMBL/GenBank/DDBJ whole genome shotgun (WGS) entry which is preliminary data.</text>
</comment>
<dbReference type="InterPro" id="IPR037278">
    <property type="entry name" value="ARFGAP/RecO"/>
</dbReference>
<evidence type="ECO:0000256" key="4">
    <source>
        <dbReference type="ARBA" id="ARBA00022468"/>
    </source>
</evidence>
<keyword evidence="6" id="KW-0597">Phosphoprotein</keyword>
<name>A0A835TQM9_9PASS</name>
<keyword evidence="10" id="KW-0931">ER-Golgi transport</keyword>
<evidence type="ECO:0000256" key="8">
    <source>
        <dbReference type="ARBA" id="ARBA00022771"/>
    </source>
</evidence>
<dbReference type="CDD" id="cd09028">
    <property type="entry name" value="ArfGap_ArfGap3"/>
    <property type="match status" value="1"/>
</dbReference>
<dbReference type="PANTHER" id="PTHR45686">
    <property type="entry name" value="ADP-RIBOSYLATION FACTOR GTPASE ACTIVATING PROTEIN 3, ISOFORM H-RELATED"/>
    <property type="match status" value="1"/>
</dbReference>
<evidence type="ECO:0000313" key="19">
    <source>
        <dbReference type="EMBL" id="KAG0115622.1"/>
    </source>
</evidence>
<feature type="compositionally biased region" description="Polar residues" evidence="17">
    <location>
        <begin position="310"/>
        <end position="333"/>
    </location>
</feature>
<evidence type="ECO:0000256" key="9">
    <source>
        <dbReference type="ARBA" id="ARBA00022833"/>
    </source>
</evidence>
<evidence type="ECO:0000256" key="3">
    <source>
        <dbReference type="ARBA" id="ARBA00022448"/>
    </source>
</evidence>
<reference evidence="20 21" key="2">
    <citation type="journal article" date="2021" name="J. Hered.">
        <title>Feather Gene Expression Elucidates the Developmental Basis of Plumage Iridescence in African Starlings.</title>
        <authorList>
            <person name="Rubenstein D.R."/>
            <person name="Corvelo A."/>
            <person name="MacManes M.D."/>
            <person name="Maia R."/>
            <person name="Narzisi G."/>
            <person name="Rousaki A."/>
            <person name="Vandenabeele P."/>
            <person name="Shawkey M.D."/>
            <person name="Solomon J."/>
        </authorList>
    </citation>
    <scope>NUCLEOTIDE SEQUENCE [LARGE SCALE GENOMIC DNA]</scope>
    <source>
        <strain evidence="20">SS15</strain>
    </source>
</reference>
<evidence type="ECO:0000256" key="13">
    <source>
        <dbReference type="ARBA" id="ARBA00023136"/>
    </source>
</evidence>
<feature type="compositionally biased region" description="Basic and acidic residues" evidence="17">
    <location>
        <begin position="251"/>
        <end position="270"/>
    </location>
</feature>
<keyword evidence="5" id="KW-0963">Cytoplasm</keyword>
<gene>
    <name evidence="20" type="ORF">IHE44_0011927</name>
    <name evidence="19" type="ORF">IHE44_005672</name>
</gene>
<evidence type="ECO:0000256" key="11">
    <source>
        <dbReference type="ARBA" id="ARBA00022927"/>
    </source>
</evidence>
<evidence type="ECO:0000259" key="18">
    <source>
        <dbReference type="PROSITE" id="PS50115"/>
    </source>
</evidence>
<dbReference type="GO" id="GO:0000139">
    <property type="term" value="C:Golgi membrane"/>
    <property type="evidence" value="ECO:0007669"/>
    <property type="project" value="UniProtKB-SubCell"/>
</dbReference>
<dbReference type="EMBL" id="JADDUC010000212">
    <property type="protein sequence ID" value="KAG0115622.1"/>
    <property type="molecule type" value="Genomic_DNA"/>
</dbReference>
<dbReference type="Proteomes" id="UP000618051">
    <property type="component" value="Unassembled WGS sequence"/>
</dbReference>
<comment type="function">
    <text evidence="14">GTPase-activating protein (GAP) for ADP ribosylation factor 1 (ARF1). Hydrolysis of ARF1-bound GTP may lead to dissociation of coatomer from Golgi-derived membranes to allow fusion with target membranes.</text>
</comment>
<organism evidence="19">
    <name type="scientific">Lamprotornis superbus</name>
    <dbReference type="NCBI Taxonomy" id="245042"/>
    <lineage>
        <taxon>Eukaryota</taxon>
        <taxon>Metazoa</taxon>
        <taxon>Chordata</taxon>
        <taxon>Craniata</taxon>
        <taxon>Vertebrata</taxon>
        <taxon>Euteleostomi</taxon>
        <taxon>Archelosauria</taxon>
        <taxon>Archosauria</taxon>
        <taxon>Dinosauria</taxon>
        <taxon>Saurischia</taxon>
        <taxon>Theropoda</taxon>
        <taxon>Coelurosauria</taxon>
        <taxon>Aves</taxon>
        <taxon>Neognathae</taxon>
        <taxon>Neoaves</taxon>
        <taxon>Telluraves</taxon>
        <taxon>Australaves</taxon>
        <taxon>Passeriformes</taxon>
        <taxon>Sturnidae</taxon>
        <taxon>Lamprotornis</taxon>
    </lineage>
</organism>
<evidence type="ECO:0000256" key="2">
    <source>
        <dbReference type="ARBA" id="ARBA00004496"/>
    </source>
</evidence>
<evidence type="ECO:0000256" key="17">
    <source>
        <dbReference type="SAM" id="MobiDB-lite"/>
    </source>
</evidence>
<evidence type="ECO:0000313" key="21">
    <source>
        <dbReference type="Proteomes" id="UP000618051"/>
    </source>
</evidence>
<dbReference type="PANTHER" id="PTHR45686:SF1">
    <property type="entry name" value="ADP-RIBOSYLATION FACTOR GTPASE-ACTIVATING PROTEIN 3"/>
    <property type="match status" value="1"/>
</dbReference>
<feature type="region of interest" description="Disordered" evidence="17">
    <location>
        <begin position="676"/>
        <end position="711"/>
    </location>
</feature>
<dbReference type="GO" id="GO:0048205">
    <property type="term" value="P:COPI coating of Golgi vesicle"/>
    <property type="evidence" value="ECO:0007669"/>
    <property type="project" value="TreeGrafter"/>
</dbReference>
<dbReference type="InterPro" id="IPR001164">
    <property type="entry name" value="ArfGAP_dom"/>
</dbReference>
<evidence type="ECO:0000256" key="14">
    <source>
        <dbReference type="ARBA" id="ARBA00037105"/>
    </source>
</evidence>
<dbReference type="SUPFAM" id="SSF57863">
    <property type="entry name" value="ArfGap/RecO-like zinc finger"/>
    <property type="match status" value="1"/>
</dbReference>
<dbReference type="GO" id="GO:0005096">
    <property type="term" value="F:GTPase activator activity"/>
    <property type="evidence" value="ECO:0007669"/>
    <property type="project" value="UniProtKB-KW"/>
</dbReference>
<protein>
    <recommendedName>
        <fullName evidence="15">ADP-ribosylation factor GTPase-activating protein 3</fullName>
    </recommendedName>
</protein>
<dbReference type="PROSITE" id="PS50115">
    <property type="entry name" value="ARFGAP"/>
    <property type="match status" value="1"/>
</dbReference>
<feature type="non-terminal residue" evidence="19">
    <location>
        <position position="920"/>
    </location>
</feature>
<keyword evidence="7" id="KW-0479">Metal-binding</keyword>
<feature type="domain" description="Arf-GAP" evidence="18">
    <location>
        <begin position="10"/>
        <end position="127"/>
    </location>
</feature>
<keyword evidence="3" id="KW-0813">Transport</keyword>
<reference evidence="20" key="3">
    <citation type="submission" date="2022-01" db="EMBL/GenBank/DDBJ databases">
        <authorList>
            <person name="Rubenstein D.R."/>
        </authorList>
    </citation>
    <scope>NUCLEOTIDE SEQUENCE</scope>
    <source>
        <strain evidence="20">SS15</strain>
        <tissue evidence="20">Liver</tissue>
    </source>
</reference>
<feature type="compositionally biased region" description="Polar residues" evidence="17">
    <location>
        <begin position="902"/>
        <end position="914"/>
    </location>
</feature>
<keyword evidence="13" id="KW-0472">Membrane</keyword>
<evidence type="ECO:0000256" key="12">
    <source>
        <dbReference type="ARBA" id="ARBA00023034"/>
    </source>
</evidence>
<evidence type="ECO:0000256" key="10">
    <source>
        <dbReference type="ARBA" id="ARBA00022892"/>
    </source>
</evidence>
<keyword evidence="21" id="KW-1185">Reference proteome</keyword>
<evidence type="ECO:0000256" key="6">
    <source>
        <dbReference type="ARBA" id="ARBA00022553"/>
    </source>
</evidence>
<keyword evidence="4" id="KW-0343">GTPase activation</keyword>
<dbReference type="AlphaFoldDB" id="A0A835TQM9"/>
<dbReference type="InterPro" id="IPR038508">
    <property type="entry name" value="ArfGAP_dom_sf"/>
</dbReference>
<keyword evidence="9" id="KW-0862">Zinc</keyword>
<keyword evidence="11" id="KW-0653">Protein transport</keyword>
<proteinExistence type="predicted"/>
<comment type="subcellular location">
    <subcellularLocation>
        <location evidence="2">Cytoplasm</location>
    </subcellularLocation>
    <subcellularLocation>
        <location evidence="1">Golgi apparatus membrane</location>
        <topology evidence="1">Peripheral membrane protein</topology>
        <orientation evidence="1">Cytoplasmic side</orientation>
    </subcellularLocation>
</comment>
<accession>A0A835TQM9</accession>
<feature type="region of interest" description="Disordered" evidence="17">
    <location>
        <begin position="389"/>
        <end position="418"/>
    </location>
</feature>
<sequence length="920" mass="101866">MCEPSKQDIAAIFKRLRSVPTNKVCFDCGAKNPSWASITYGVFLCIDCSGTHRSLGVHLSFIRSTELDSNWSWFQLRCMQVGGNANASAFFHQHGCTTNDTNAKYNSRAAQLYKEKIKSLATQATRKHGTDLWTDGCAMPPASPQNKEEEDFFASHVSTKAKDTEWMLPEPVSLQQKSSENIPESSEGPEHGPSVDGLSTSPQPPLENTTFIKKKPNQAKKGLGAKKGGLGAQKVSSQSFNEIEKQAQAVDKMKEQEDLHSSKKTEKEEPLVSSLRLAYTDLDIKAREETLNLSGKKKTELERLGMGLGSNRSNISHSVTSDMQTIEQETPTITKPKKKYVDDVEDSYFSSSSRYYDSSDLRSSTFSKWDDNSDDFWKKENNSKDIDTLLTSKSTGFSDRPASRRKPEYEPPANTDEAQKKFGNVKAISSDMYFGRQDQADYEARARLERLSGSTSISSADLFEDQRKQATGSYNITNVLPSAPDIAQFKQGVKSVAGKLSVLANGVMTSIQDRYGSRFWLSKHSSFECTHKFITKKLRSNFWSCDTQTASKFAEEMLLQCLGCIFRHLRMDAVLFLSLPTVPHLAIPKNSSSSNVCPTAGRCNSRAIQDIFRRILQCKNELSDSPSQKTVSVGVAACVLTPLLSCRARGLQLSLSIKAEAEEHLKQAVLLQNKKTDHDWKPQTGHQGREGLVAHQPGLGNTDNGGSRASGLEQASARSCWRSDQAETWEGQGWAESRGEHQPAELNPHLQEQKHHHGQKTASTNLPAHPLHGLFVLPSRTDLIDKCKKFGINTSGQCLRFPVCRLQVKGACLKRGFSKHPWKFCLILLLLSVEAVTLQLLQDLAAGSEDLSWVQEFLQSGRNPATGICPDSRRVSWKEGQSVPPGVIFGRTHSPSPAIEYSSVSPGGQQPHHGSNSRER</sequence>
<evidence type="ECO:0000256" key="7">
    <source>
        <dbReference type="ARBA" id="ARBA00022723"/>
    </source>
</evidence>
<dbReference type="Pfam" id="PF01412">
    <property type="entry name" value="ArfGap"/>
    <property type="match status" value="1"/>
</dbReference>
<reference evidence="19" key="1">
    <citation type="submission" date="2020-10" db="EMBL/GenBank/DDBJ databases">
        <title>Feather gene expression reveals the developmental basis of iridescence in African starlings.</title>
        <authorList>
            <person name="Rubenstein D.R."/>
        </authorList>
    </citation>
    <scope>NUCLEOTIDE SEQUENCE</scope>
    <source>
        <strain evidence="19">SS15</strain>
        <tissue evidence="19">Liver</tissue>
    </source>
</reference>
<feature type="region of interest" description="Disordered" evidence="17">
    <location>
        <begin position="173"/>
        <end position="272"/>
    </location>
</feature>
<evidence type="ECO:0000256" key="5">
    <source>
        <dbReference type="ARBA" id="ARBA00022490"/>
    </source>
</evidence>
<dbReference type="PRINTS" id="PR00405">
    <property type="entry name" value="REVINTRACTNG"/>
</dbReference>
<dbReference type="GO" id="GO:0008270">
    <property type="term" value="F:zinc ion binding"/>
    <property type="evidence" value="ECO:0007669"/>
    <property type="project" value="UniProtKB-KW"/>
</dbReference>
<dbReference type="EMBL" id="JADDUC020000005">
    <property type="protein sequence ID" value="KAI1238836.1"/>
    <property type="molecule type" value="Genomic_DNA"/>
</dbReference>
<dbReference type="FunFam" id="1.10.220.150:FF:000004">
    <property type="entry name" value="Putative ADP-ribosylation factor GTPase-activating protein 2"/>
    <property type="match status" value="1"/>
</dbReference>
<feature type="region of interest" description="Disordered" evidence="17">
    <location>
        <begin position="890"/>
        <end position="920"/>
    </location>
</feature>
<evidence type="ECO:0000256" key="15">
    <source>
        <dbReference type="ARBA" id="ARBA00039243"/>
    </source>
</evidence>
<keyword evidence="12" id="KW-0333">Golgi apparatus</keyword>